<dbReference type="Pfam" id="PF04909">
    <property type="entry name" value="Amidohydro_2"/>
    <property type="match status" value="1"/>
</dbReference>
<feature type="compositionally biased region" description="Basic and acidic residues" evidence="2">
    <location>
        <begin position="1"/>
        <end position="10"/>
    </location>
</feature>
<evidence type="ECO:0000256" key="1">
    <source>
        <dbReference type="ARBA" id="ARBA00023239"/>
    </source>
</evidence>
<protein>
    <submittedName>
        <fullName evidence="4">Predicted metal-dependent hydrolase, TIM-barrel fold</fullName>
    </submittedName>
</protein>
<dbReference type="PANTHER" id="PTHR21240:SF28">
    <property type="entry name" value="ISO-OROTATE DECARBOXYLASE (EUROFUNG)"/>
    <property type="match status" value="1"/>
</dbReference>
<dbReference type="PANTHER" id="PTHR21240">
    <property type="entry name" value="2-AMINO-3-CARBOXYLMUCONATE-6-SEMIALDEHYDE DECARBOXYLASE"/>
    <property type="match status" value="1"/>
</dbReference>
<sequence length="421" mass="47296">MTSATVHDRSATATEGSGPSEDELRQLPGLVSVDDHIVEPPDLWTSHLGNDPEKVPHVVRKQVPRGAGSDELVWADVWVYEDVEVPLIRAFQSVGMAADEVDLVPLTLDECRKGVVDRDARLADMDIDGIEVEVLFPNNFVRFCGQVFLEAKDKKLALECVKIYNDYLLEEWQAPSGERLIASTIVPLWDVELAAAEVRRNAARGGRAVCFSEIPARLGLPSMYSGYWEPLFQACAETDTVVNMHIGSSSTQHTTSPDAPPGVRIANHFSNSAFSLTDWLYCGAFIRYPDLKIAFSEAQAGWIPFLVHRLDNLWSPGRDYRNPDPPLPNPPSHYLRDHVYACVFDDVDMLKHIDVLGEDQICFEADYPHPDGSWPNSRRRALELTATVERPVRDKFLRYNAAKLYRIERVLKELSEPTTGR</sequence>
<dbReference type="Proteomes" id="UP000184363">
    <property type="component" value="Unassembled WGS sequence"/>
</dbReference>
<keyword evidence="5" id="KW-1185">Reference proteome</keyword>
<gene>
    <name evidence="4" type="ORF">SAMN05443637_117133</name>
</gene>
<dbReference type="EMBL" id="FRAP01000017">
    <property type="protein sequence ID" value="SHL07967.1"/>
    <property type="molecule type" value="Genomic_DNA"/>
</dbReference>
<evidence type="ECO:0000313" key="5">
    <source>
        <dbReference type="Proteomes" id="UP000184363"/>
    </source>
</evidence>
<dbReference type="GO" id="GO:0019748">
    <property type="term" value="P:secondary metabolic process"/>
    <property type="evidence" value="ECO:0007669"/>
    <property type="project" value="TreeGrafter"/>
</dbReference>
<dbReference type="SUPFAM" id="SSF51556">
    <property type="entry name" value="Metallo-dependent hydrolases"/>
    <property type="match status" value="1"/>
</dbReference>
<accession>A0A1M6XPP8</accession>
<dbReference type="InterPro" id="IPR032465">
    <property type="entry name" value="ACMSD"/>
</dbReference>
<dbReference type="Gene3D" id="3.20.20.140">
    <property type="entry name" value="Metal-dependent hydrolases"/>
    <property type="match status" value="1"/>
</dbReference>
<dbReference type="InterPro" id="IPR032466">
    <property type="entry name" value="Metal_Hydrolase"/>
</dbReference>
<dbReference type="STRING" id="1848.SAMN05443637_117133"/>
<dbReference type="AlphaFoldDB" id="A0A1M6XPP8"/>
<organism evidence="4 5">
    <name type="scientific">Pseudonocardia thermophila</name>
    <dbReference type="NCBI Taxonomy" id="1848"/>
    <lineage>
        <taxon>Bacteria</taxon>
        <taxon>Bacillati</taxon>
        <taxon>Actinomycetota</taxon>
        <taxon>Actinomycetes</taxon>
        <taxon>Pseudonocardiales</taxon>
        <taxon>Pseudonocardiaceae</taxon>
        <taxon>Pseudonocardia</taxon>
    </lineage>
</organism>
<evidence type="ECO:0000259" key="3">
    <source>
        <dbReference type="Pfam" id="PF04909"/>
    </source>
</evidence>
<dbReference type="OrthoDB" id="8673349at2"/>
<evidence type="ECO:0000313" key="4">
    <source>
        <dbReference type="EMBL" id="SHL07967.1"/>
    </source>
</evidence>
<feature type="domain" description="Amidohydrolase-related" evidence="3">
    <location>
        <begin position="117"/>
        <end position="407"/>
    </location>
</feature>
<dbReference type="RefSeq" id="WP_084755540.1">
    <property type="nucleotide sequence ID" value="NZ_CALGVN010000041.1"/>
</dbReference>
<dbReference type="GO" id="GO:0005737">
    <property type="term" value="C:cytoplasm"/>
    <property type="evidence" value="ECO:0007669"/>
    <property type="project" value="TreeGrafter"/>
</dbReference>
<keyword evidence="4" id="KW-0378">Hydrolase</keyword>
<dbReference type="GO" id="GO:0016787">
    <property type="term" value="F:hydrolase activity"/>
    <property type="evidence" value="ECO:0007669"/>
    <property type="project" value="UniProtKB-KW"/>
</dbReference>
<name>A0A1M6XPP8_PSETH</name>
<dbReference type="GO" id="GO:0016831">
    <property type="term" value="F:carboxy-lyase activity"/>
    <property type="evidence" value="ECO:0007669"/>
    <property type="project" value="InterPro"/>
</dbReference>
<keyword evidence="1" id="KW-0456">Lyase</keyword>
<feature type="region of interest" description="Disordered" evidence="2">
    <location>
        <begin position="1"/>
        <end position="24"/>
    </location>
</feature>
<reference evidence="4 5" key="1">
    <citation type="submission" date="2016-11" db="EMBL/GenBank/DDBJ databases">
        <authorList>
            <person name="Jaros S."/>
            <person name="Januszkiewicz K."/>
            <person name="Wedrychowicz H."/>
        </authorList>
    </citation>
    <scope>NUCLEOTIDE SEQUENCE [LARGE SCALE GENOMIC DNA]</scope>
    <source>
        <strain evidence="4 5">DSM 43832</strain>
    </source>
</reference>
<proteinExistence type="predicted"/>
<dbReference type="InterPro" id="IPR006680">
    <property type="entry name" value="Amidohydro-rel"/>
</dbReference>
<evidence type="ECO:0000256" key="2">
    <source>
        <dbReference type="SAM" id="MobiDB-lite"/>
    </source>
</evidence>